<dbReference type="EMBL" id="JBIMZQ010000028">
    <property type="protein sequence ID" value="KAL3663319.1"/>
    <property type="molecule type" value="Genomic_DNA"/>
</dbReference>
<organism evidence="2 3">
    <name type="scientific">Phytophthora oleae</name>
    <dbReference type="NCBI Taxonomy" id="2107226"/>
    <lineage>
        <taxon>Eukaryota</taxon>
        <taxon>Sar</taxon>
        <taxon>Stramenopiles</taxon>
        <taxon>Oomycota</taxon>
        <taxon>Peronosporomycetes</taxon>
        <taxon>Peronosporales</taxon>
        <taxon>Peronosporaceae</taxon>
        <taxon>Phytophthora</taxon>
    </lineage>
</organism>
<feature type="region of interest" description="Disordered" evidence="1">
    <location>
        <begin position="108"/>
        <end position="136"/>
    </location>
</feature>
<protein>
    <submittedName>
        <fullName evidence="2">Uncharacterized protein</fullName>
    </submittedName>
</protein>
<evidence type="ECO:0000256" key="1">
    <source>
        <dbReference type="SAM" id="MobiDB-lite"/>
    </source>
</evidence>
<comment type="caution">
    <text evidence="2">The sequence shown here is derived from an EMBL/GenBank/DDBJ whole genome shotgun (WGS) entry which is preliminary data.</text>
</comment>
<keyword evidence="3" id="KW-1185">Reference proteome</keyword>
<dbReference type="Proteomes" id="UP001632037">
    <property type="component" value="Unassembled WGS sequence"/>
</dbReference>
<reference evidence="2 3" key="1">
    <citation type="submission" date="2024-09" db="EMBL/GenBank/DDBJ databases">
        <title>Genome sequencing and assembly of Phytophthora oleae, isolate VK10A, causative agent of rot of olive drupes.</title>
        <authorList>
            <person name="Conti Taguali S."/>
            <person name="Riolo M."/>
            <person name="La Spada F."/>
            <person name="Cacciola S.O."/>
            <person name="Dionisio G."/>
        </authorList>
    </citation>
    <scope>NUCLEOTIDE SEQUENCE [LARGE SCALE GENOMIC DNA]</scope>
    <source>
        <strain evidence="2 3">VK10A</strain>
    </source>
</reference>
<dbReference type="AlphaFoldDB" id="A0ABD3FEA1"/>
<feature type="compositionally biased region" description="Basic and acidic residues" evidence="1">
    <location>
        <begin position="88"/>
        <end position="97"/>
    </location>
</feature>
<gene>
    <name evidence="2" type="ORF">V7S43_011727</name>
</gene>
<accession>A0ABD3FEA1</accession>
<feature type="region of interest" description="Disordered" evidence="1">
    <location>
        <begin position="79"/>
        <end position="98"/>
    </location>
</feature>
<proteinExistence type="predicted"/>
<evidence type="ECO:0000313" key="2">
    <source>
        <dbReference type="EMBL" id="KAL3663319.1"/>
    </source>
</evidence>
<name>A0ABD3FEA1_9STRA</name>
<evidence type="ECO:0000313" key="3">
    <source>
        <dbReference type="Proteomes" id="UP001632037"/>
    </source>
</evidence>
<sequence length="192" mass="20390">MFVSKQDAISAVPVDQVSDFPAAQIRSDTLNGAAIDALDGESSTSSDENVRVLSVLKEGATASFNDDVLGLLRDANAATRPKPLQHPAFDDARRSEQGKVAARALNRSRQLADNSKKAIPAESKTSSHKKRGSVLTKAETIQKAVKKRSDERKLLKKQRAVDADKGVEVLEARLGLSGGSSALGVKIGVKTT</sequence>